<evidence type="ECO:0008006" key="3">
    <source>
        <dbReference type="Google" id="ProtNLM"/>
    </source>
</evidence>
<sequence length="79" mass="8511">MAPAKTETAHNATALRIEDAVNELCPWSGKPIAADSLTLYNGAVVGFCNPECRDKFARAIAGFEDALRARRVLKAGLHQ</sequence>
<dbReference type="Proteomes" id="UP001055156">
    <property type="component" value="Unassembled WGS sequence"/>
</dbReference>
<accession>A0ABQ4T5I6</accession>
<dbReference type="EMBL" id="BPQV01000004">
    <property type="protein sequence ID" value="GJE26922.1"/>
    <property type="molecule type" value="Genomic_DNA"/>
</dbReference>
<protein>
    <recommendedName>
        <fullName evidence="3">Glutathione S-transferase</fullName>
    </recommendedName>
</protein>
<gene>
    <name evidence="1" type="ORF">LKMONMHP_1776</name>
</gene>
<reference evidence="1" key="2">
    <citation type="submission" date="2021-08" db="EMBL/GenBank/DDBJ databases">
        <authorList>
            <person name="Tani A."/>
            <person name="Ola A."/>
            <person name="Ogura Y."/>
            <person name="Katsura K."/>
            <person name="Hayashi T."/>
        </authorList>
    </citation>
    <scope>NUCLEOTIDE SEQUENCE</scope>
    <source>
        <strain evidence="1">NBRC 15689</strain>
    </source>
</reference>
<evidence type="ECO:0000313" key="2">
    <source>
        <dbReference type="Proteomes" id="UP001055156"/>
    </source>
</evidence>
<name>A0ABQ4T5I6_METOR</name>
<organism evidence="1 2">
    <name type="scientific">Methylobacterium organophilum</name>
    <dbReference type="NCBI Taxonomy" id="410"/>
    <lineage>
        <taxon>Bacteria</taxon>
        <taxon>Pseudomonadati</taxon>
        <taxon>Pseudomonadota</taxon>
        <taxon>Alphaproteobacteria</taxon>
        <taxon>Hyphomicrobiales</taxon>
        <taxon>Methylobacteriaceae</taxon>
        <taxon>Methylobacterium</taxon>
    </lineage>
</organism>
<keyword evidence="2" id="KW-1185">Reference proteome</keyword>
<dbReference type="RefSeq" id="WP_238310781.1">
    <property type="nucleotide sequence ID" value="NZ_BPQV01000004.1"/>
</dbReference>
<proteinExistence type="predicted"/>
<comment type="caution">
    <text evidence="1">The sequence shown here is derived from an EMBL/GenBank/DDBJ whole genome shotgun (WGS) entry which is preliminary data.</text>
</comment>
<reference evidence="1" key="1">
    <citation type="journal article" date="2021" name="Front. Microbiol.">
        <title>Comprehensive Comparative Genomics and Phenotyping of Methylobacterium Species.</title>
        <authorList>
            <person name="Alessa O."/>
            <person name="Ogura Y."/>
            <person name="Fujitani Y."/>
            <person name="Takami H."/>
            <person name="Hayashi T."/>
            <person name="Sahin N."/>
            <person name="Tani A."/>
        </authorList>
    </citation>
    <scope>NUCLEOTIDE SEQUENCE</scope>
    <source>
        <strain evidence="1">NBRC 15689</strain>
    </source>
</reference>
<evidence type="ECO:0000313" key="1">
    <source>
        <dbReference type="EMBL" id="GJE26922.1"/>
    </source>
</evidence>